<evidence type="ECO:0000313" key="2">
    <source>
        <dbReference type="WBParaSite" id="PS1159_v2.g6975.t1"/>
    </source>
</evidence>
<protein>
    <submittedName>
        <fullName evidence="2">Uncharacterized protein</fullName>
    </submittedName>
</protein>
<reference evidence="2" key="1">
    <citation type="submission" date="2022-11" db="UniProtKB">
        <authorList>
            <consortium name="WormBaseParasite"/>
        </authorList>
    </citation>
    <scope>IDENTIFICATION</scope>
</reference>
<accession>A0AC35GNS7</accession>
<proteinExistence type="predicted"/>
<name>A0AC35GNS7_9BILA</name>
<dbReference type="WBParaSite" id="PS1159_v2.g6975.t1">
    <property type="protein sequence ID" value="PS1159_v2.g6975.t1"/>
    <property type="gene ID" value="PS1159_v2.g6975"/>
</dbReference>
<organism evidence="1 2">
    <name type="scientific">Panagrolaimus sp. PS1159</name>
    <dbReference type="NCBI Taxonomy" id="55785"/>
    <lineage>
        <taxon>Eukaryota</taxon>
        <taxon>Metazoa</taxon>
        <taxon>Ecdysozoa</taxon>
        <taxon>Nematoda</taxon>
        <taxon>Chromadorea</taxon>
        <taxon>Rhabditida</taxon>
        <taxon>Tylenchina</taxon>
        <taxon>Panagrolaimomorpha</taxon>
        <taxon>Panagrolaimoidea</taxon>
        <taxon>Panagrolaimidae</taxon>
        <taxon>Panagrolaimus</taxon>
    </lineage>
</organism>
<dbReference type="Proteomes" id="UP000887580">
    <property type="component" value="Unplaced"/>
</dbReference>
<evidence type="ECO:0000313" key="1">
    <source>
        <dbReference type="Proteomes" id="UP000887580"/>
    </source>
</evidence>
<sequence length="289" mass="33577">MMMASDMKPLISKKTNLFVDYDDVEDDGDEISSTAGEYGLPPFSTFLFVVFFKPSERLIKKYNGNKVAFQIMYSTLTKRRNDFYSSDPQKVLAIIHSIAILAFIVRFYFLSKRPHYILDYFCIVDSIFFSRMTVSEEAPLSRKVTPDSAGIQTNNVLCIPQVVSFCFWTLCFISAYVDERSLGTLDSIQTKFFQHYDYHIFNRFAYYKIDPQFILGIIYTIATIVLTLRCFVTAINGYFRNRFIFAFDTYIVCLFLYIAYKGVALALYAKFYFDDYCLSSFINIPSSSF</sequence>